<sequence length="166" mass="18573">MIKTAILGFGNPVRSDDAVGCEVIRLLKDKLNPVNEHLTIIDMGTSAFEVLFSLKNHDRILLIDGVIHSGHEDGSLFKLPAEEIQSAIQDDPMVFLHSLKWDQALSYAKKIFRDEFPEDNITVYLIAITDTKLSVGMSEVIQRSAHNLANKIIEDLELFEKNGKGL</sequence>
<dbReference type="SUPFAM" id="SSF53163">
    <property type="entry name" value="HybD-like"/>
    <property type="match status" value="1"/>
</dbReference>
<evidence type="ECO:0000313" key="5">
    <source>
        <dbReference type="EMBL" id="RZS98557.1"/>
    </source>
</evidence>
<keyword evidence="2 5" id="KW-0645">Protease</keyword>
<dbReference type="PANTHER" id="PTHR30302:SF1">
    <property type="entry name" value="HYDROGENASE 2 MATURATION PROTEASE"/>
    <property type="match status" value="1"/>
</dbReference>
<evidence type="ECO:0000313" key="6">
    <source>
        <dbReference type="Proteomes" id="UP000292209"/>
    </source>
</evidence>
<keyword evidence="3" id="KW-0064">Aspartyl protease</keyword>
<proteinExistence type="inferred from homology"/>
<dbReference type="GO" id="GO:0008047">
    <property type="term" value="F:enzyme activator activity"/>
    <property type="evidence" value="ECO:0007669"/>
    <property type="project" value="InterPro"/>
</dbReference>
<name>A0A4Q7PEL2_9BACT</name>
<keyword evidence="6" id="KW-1185">Reference proteome</keyword>
<dbReference type="Proteomes" id="UP000292209">
    <property type="component" value="Unassembled WGS sequence"/>
</dbReference>
<dbReference type="InterPro" id="IPR023430">
    <property type="entry name" value="Pept_HybD-like_dom_sf"/>
</dbReference>
<gene>
    <name evidence="5" type="ORF">BC751_4217</name>
</gene>
<dbReference type="PRINTS" id="PR00446">
    <property type="entry name" value="HYDRGNUPTAKE"/>
</dbReference>
<evidence type="ECO:0000256" key="3">
    <source>
        <dbReference type="ARBA" id="ARBA00022750"/>
    </source>
</evidence>
<dbReference type="Gene3D" id="3.40.50.1450">
    <property type="entry name" value="HybD-like"/>
    <property type="match status" value="1"/>
</dbReference>
<dbReference type="GO" id="GO:0016485">
    <property type="term" value="P:protein processing"/>
    <property type="evidence" value="ECO:0007669"/>
    <property type="project" value="TreeGrafter"/>
</dbReference>
<dbReference type="RefSeq" id="WP_130277234.1">
    <property type="nucleotide sequence ID" value="NZ_SGXG01000001.1"/>
</dbReference>
<evidence type="ECO:0000256" key="2">
    <source>
        <dbReference type="ARBA" id="ARBA00022670"/>
    </source>
</evidence>
<dbReference type="InterPro" id="IPR000671">
    <property type="entry name" value="Peptidase_A31"/>
</dbReference>
<dbReference type="GO" id="GO:0004190">
    <property type="term" value="F:aspartic-type endopeptidase activity"/>
    <property type="evidence" value="ECO:0007669"/>
    <property type="project" value="UniProtKB-KW"/>
</dbReference>
<dbReference type="AlphaFoldDB" id="A0A4Q7PEL2"/>
<dbReference type="PANTHER" id="PTHR30302">
    <property type="entry name" value="HYDROGENASE 1 MATURATION PROTEASE"/>
    <property type="match status" value="1"/>
</dbReference>
<reference evidence="5 6" key="1">
    <citation type="submission" date="2019-02" db="EMBL/GenBank/DDBJ databases">
        <title>Genomic Encyclopedia of Archaeal and Bacterial Type Strains, Phase II (KMG-II): from individual species to whole genera.</title>
        <authorList>
            <person name="Goeker M."/>
        </authorList>
    </citation>
    <scope>NUCLEOTIDE SEQUENCE [LARGE SCALE GENOMIC DNA]</scope>
    <source>
        <strain evidence="5 6">DSM 21411</strain>
    </source>
</reference>
<protein>
    <submittedName>
        <fullName evidence="5">Hydrogenase maturation protease</fullName>
    </submittedName>
</protein>
<accession>A0A4Q7PEL2</accession>
<dbReference type="EMBL" id="SGXG01000001">
    <property type="protein sequence ID" value="RZS98557.1"/>
    <property type="molecule type" value="Genomic_DNA"/>
</dbReference>
<comment type="caution">
    <text evidence="5">The sequence shown here is derived from an EMBL/GenBank/DDBJ whole genome shotgun (WGS) entry which is preliminary data.</text>
</comment>
<evidence type="ECO:0000256" key="4">
    <source>
        <dbReference type="ARBA" id="ARBA00022801"/>
    </source>
</evidence>
<dbReference type="NCBIfam" id="TIGR00072">
    <property type="entry name" value="hydrog_prot"/>
    <property type="match status" value="1"/>
</dbReference>
<dbReference type="Pfam" id="PF01750">
    <property type="entry name" value="HycI"/>
    <property type="match status" value="1"/>
</dbReference>
<comment type="similarity">
    <text evidence="1">Belongs to the peptidase A31 family.</text>
</comment>
<organism evidence="5 6">
    <name type="scientific">Cecembia calidifontis</name>
    <dbReference type="NCBI Taxonomy" id="1187080"/>
    <lineage>
        <taxon>Bacteria</taxon>
        <taxon>Pseudomonadati</taxon>
        <taxon>Bacteroidota</taxon>
        <taxon>Cytophagia</taxon>
        <taxon>Cytophagales</taxon>
        <taxon>Cyclobacteriaceae</taxon>
        <taxon>Cecembia</taxon>
    </lineage>
</organism>
<dbReference type="OrthoDB" id="9794619at2"/>
<evidence type="ECO:0000256" key="1">
    <source>
        <dbReference type="ARBA" id="ARBA00006814"/>
    </source>
</evidence>
<keyword evidence="4" id="KW-0378">Hydrolase</keyword>